<dbReference type="Pfam" id="PF02926">
    <property type="entry name" value="THUMP"/>
    <property type="match status" value="1"/>
</dbReference>
<reference evidence="5 6" key="1">
    <citation type="submission" date="2019-09" db="EMBL/GenBank/DDBJ databases">
        <title>Genomes of Cryomorphaceae.</title>
        <authorList>
            <person name="Bowman J.P."/>
        </authorList>
    </citation>
    <scope>NUCLEOTIDE SEQUENCE [LARGE SCALE GENOMIC DNA]</scope>
    <source>
        <strain evidence="5 6">KCTC 52047</strain>
    </source>
</reference>
<dbReference type="GO" id="GO:0003723">
    <property type="term" value="F:RNA binding"/>
    <property type="evidence" value="ECO:0007669"/>
    <property type="project" value="UniProtKB-UniRule"/>
</dbReference>
<evidence type="ECO:0000256" key="2">
    <source>
        <dbReference type="ARBA" id="ARBA00022679"/>
    </source>
</evidence>
<gene>
    <name evidence="5" type="ORF">F3059_04150</name>
</gene>
<evidence type="ECO:0000256" key="1">
    <source>
        <dbReference type="ARBA" id="ARBA00022603"/>
    </source>
</evidence>
<accession>A0A6N6M615</accession>
<dbReference type="Proteomes" id="UP000435357">
    <property type="component" value="Unassembled WGS sequence"/>
</dbReference>
<dbReference type="OrthoDB" id="9809404at2"/>
<name>A0A6N6M615_9FLAO</name>
<dbReference type="Pfam" id="PF01170">
    <property type="entry name" value="UPF0020"/>
    <property type="match status" value="1"/>
</dbReference>
<keyword evidence="6" id="KW-1185">Reference proteome</keyword>
<dbReference type="Gene3D" id="3.30.2130.30">
    <property type="match status" value="1"/>
</dbReference>
<dbReference type="CDD" id="cd11715">
    <property type="entry name" value="THUMP_AdoMetMT"/>
    <property type="match status" value="1"/>
</dbReference>
<dbReference type="InterPro" id="IPR004114">
    <property type="entry name" value="THUMP_dom"/>
</dbReference>
<dbReference type="PANTHER" id="PTHR47313">
    <property type="entry name" value="RIBOSOMAL RNA LARGE SUBUNIT METHYLTRANSFERASE K/L"/>
    <property type="match status" value="1"/>
</dbReference>
<evidence type="ECO:0000259" key="4">
    <source>
        <dbReference type="PROSITE" id="PS51165"/>
    </source>
</evidence>
<keyword evidence="3" id="KW-0694">RNA-binding</keyword>
<dbReference type="InterPro" id="IPR029063">
    <property type="entry name" value="SAM-dependent_MTases_sf"/>
</dbReference>
<dbReference type="SUPFAM" id="SSF53335">
    <property type="entry name" value="S-adenosyl-L-methionine-dependent methyltransferases"/>
    <property type="match status" value="1"/>
</dbReference>
<evidence type="ECO:0000313" key="5">
    <source>
        <dbReference type="EMBL" id="KAB1065151.1"/>
    </source>
</evidence>
<evidence type="ECO:0000256" key="3">
    <source>
        <dbReference type="PROSITE-ProRule" id="PRU00529"/>
    </source>
</evidence>
<keyword evidence="1 5" id="KW-0489">Methyltransferase</keyword>
<dbReference type="PROSITE" id="PS51165">
    <property type="entry name" value="THUMP"/>
    <property type="match status" value="1"/>
</dbReference>
<dbReference type="InterPro" id="IPR000241">
    <property type="entry name" value="RlmKL-like_Mtase"/>
</dbReference>
<feature type="domain" description="THUMP" evidence="4">
    <location>
        <begin position="46"/>
        <end position="157"/>
    </location>
</feature>
<keyword evidence="2 5" id="KW-0808">Transferase</keyword>
<dbReference type="GO" id="GO:0070043">
    <property type="term" value="F:rRNA (guanine-N7-)-methyltransferase activity"/>
    <property type="evidence" value="ECO:0007669"/>
    <property type="project" value="TreeGrafter"/>
</dbReference>
<dbReference type="SMART" id="SM00981">
    <property type="entry name" value="THUMP"/>
    <property type="match status" value="1"/>
</dbReference>
<organism evidence="5 6">
    <name type="scientific">Salibacter halophilus</name>
    <dbReference type="NCBI Taxonomy" id="1803916"/>
    <lineage>
        <taxon>Bacteria</taxon>
        <taxon>Pseudomonadati</taxon>
        <taxon>Bacteroidota</taxon>
        <taxon>Flavobacteriia</taxon>
        <taxon>Flavobacteriales</taxon>
        <taxon>Salibacteraceae</taxon>
        <taxon>Salibacter</taxon>
    </lineage>
</organism>
<dbReference type="InterPro" id="IPR054170">
    <property type="entry name" value="RlmL_1st"/>
</dbReference>
<dbReference type="RefSeq" id="WP_151166788.1">
    <property type="nucleotide sequence ID" value="NZ_WACR01000003.1"/>
</dbReference>
<comment type="caution">
    <text evidence="5">The sequence shown here is derived from an EMBL/GenBank/DDBJ whole genome shotgun (WGS) entry which is preliminary data.</text>
</comment>
<proteinExistence type="predicted"/>
<dbReference type="EMBL" id="WACR01000003">
    <property type="protein sequence ID" value="KAB1065151.1"/>
    <property type="molecule type" value="Genomic_DNA"/>
</dbReference>
<protein>
    <submittedName>
        <fullName evidence="5">Class I SAM-dependent RNA methyltransferase</fullName>
    </submittedName>
</protein>
<dbReference type="PANTHER" id="PTHR47313:SF1">
    <property type="entry name" value="RIBOSOMAL RNA LARGE SUBUNIT METHYLTRANSFERASE K_L"/>
    <property type="match status" value="1"/>
</dbReference>
<dbReference type="AlphaFoldDB" id="A0A6N6M615"/>
<dbReference type="GO" id="GO:0008990">
    <property type="term" value="F:rRNA (guanine-N2-)-methyltransferase activity"/>
    <property type="evidence" value="ECO:0007669"/>
    <property type="project" value="TreeGrafter"/>
</dbReference>
<dbReference type="Pfam" id="PF22020">
    <property type="entry name" value="RlmL_1st"/>
    <property type="match status" value="1"/>
</dbReference>
<dbReference type="Gene3D" id="3.40.50.150">
    <property type="entry name" value="Vaccinia Virus protein VP39"/>
    <property type="match status" value="1"/>
</dbReference>
<sequence>MEKKLSIVVKTHQGLESVLAEEVKACGGENIEVLNRAVACEGDLETVYRCNLACNTALRVLVTISSFTIQNQNDLYDGAYKIPWHRYFDVDKTFIIDGVIFSDLMRNSQFPALKVKDAIADRFRNEFGKRPSIDKVRPDVRVHLLIRQDKVDIALDSSGEPLNQRNYRTRSLRAPLNEALAAGILKLAGYDGSVDIYDPFCGTGTFLTEAALIASNTAPNVNRKDFCLKNWKNFDRELWYSVLEDLRDKEKEIEARFYGSDRDQEAVDTTREHWIKLGLEPDLLRVTRNHFEDCRPKGEPGLFVANPPYGKRIDEDDAVELHKAIGDLLKQEFKGFKAAVFSGSMKGLKHFGLRPFKKVPMFNGSIECKLHLYEMYAGSKKNKA</sequence>
<evidence type="ECO:0000313" key="6">
    <source>
        <dbReference type="Proteomes" id="UP000435357"/>
    </source>
</evidence>